<sequence>MGRREEYIDTLTLTKDELYKARRAQAEIRKNGFIQPDESKLVEGLTAFTTVLSLMFKLPTPVTLAAGVISAVGSMIPSEIDTLTSVSHDGEDFLDEVYDFLYDNPEYDLVEVKLPFLEFIDEGFRIVQGEGIVTGVRIAGSGWILL</sequence>
<gene>
    <name evidence="1" type="ORF">L21TH_1961</name>
</gene>
<evidence type="ECO:0000313" key="2">
    <source>
        <dbReference type="Proteomes" id="UP000013378"/>
    </source>
</evidence>
<keyword evidence="2" id="KW-1185">Reference proteome</keyword>
<dbReference type="AlphaFoldDB" id="R1ASA0"/>
<dbReference type="eggNOG" id="ENOG503405Y">
    <property type="taxonomic scope" value="Bacteria"/>
</dbReference>
<dbReference type="RefSeq" id="WP_006314992.1">
    <property type="nucleotide sequence ID" value="NZ_ARZA01000214.1"/>
</dbReference>
<dbReference type="EMBL" id="ARZA01000214">
    <property type="protein sequence ID" value="EOC99997.1"/>
    <property type="molecule type" value="Genomic_DNA"/>
</dbReference>
<reference evidence="1 2" key="1">
    <citation type="journal article" date="2015" name="Geomicrobiol. J.">
        <title>Caldisalinibacter kiritimatiensis gen. nov., sp. nov., a moderately thermohalophilic thiosulfate-reducing bacterium from a hypersaline microbial mat.</title>
        <authorList>
            <person name="Ben Hania W."/>
            <person name="Joseph M."/>
            <person name="Fiebig A."/>
            <person name="Bunk B."/>
            <person name="Klenk H.-P."/>
            <person name="Fardeau M.-L."/>
            <person name="Spring S."/>
        </authorList>
    </citation>
    <scope>NUCLEOTIDE SEQUENCE [LARGE SCALE GENOMIC DNA]</scope>
    <source>
        <strain evidence="1 2">L21-TH-D2</strain>
    </source>
</reference>
<protein>
    <submittedName>
        <fullName evidence="1">Uncharacterized protein</fullName>
    </submittedName>
</protein>
<accession>R1ASA0</accession>
<evidence type="ECO:0000313" key="1">
    <source>
        <dbReference type="EMBL" id="EOC99997.1"/>
    </source>
</evidence>
<comment type="caution">
    <text evidence="1">The sequence shown here is derived from an EMBL/GenBank/DDBJ whole genome shotgun (WGS) entry which is preliminary data.</text>
</comment>
<dbReference type="OrthoDB" id="1952761at2"/>
<name>R1ASA0_9FIRM</name>
<proteinExistence type="predicted"/>
<dbReference type="Proteomes" id="UP000013378">
    <property type="component" value="Unassembled WGS sequence"/>
</dbReference>
<organism evidence="1 2">
    <name type="scientific">Caldisalinibacter kiritimatiensis</name>
    <dbReference type="NCBI Taxonomy" id="1304284"/>
    <lineage>
        <taxon>Bacteria</taxon>
        <taxon>Bacillati</taxon>
        <taxon>Bacillota</taxon>
        <taxon>Tissierellia</taxon>
        <taxon>Tissierellales</taxon>
        <taxon>Thermohalobacteraceae</taxon>
        <taxon>Caldisalinibacter</taxon>
    </lineage>
</organism>
<dbReference type="PATRIC" id="fig|1304284.3.peg.1927"/>